<evidence type="ECO:0000313" key="3">
    <source>
        <dbReference type="Proteomes" id="UP000249754"/>
    </source>
</evidence>
<dbReference type="OrthoDB" id="898298at2"/>
<evidence type="ECO:0000313" key="2">
    <source>
        <dbReference type="EMBL" id="RAJ25006.1"/>
    </source>
</evidence>
<feature type="region of interest" description="Disordered" evidence="1">
    <location>
        <begin position="633"/>
        <end position="663"/>
    </location>
</feature>
<dbReference type="EMBL" id="QLLR01000028">
    <property type="protein sequence ID" value="RAJ25006.1"/>
    <property type="molecule type" value="Genomic_DNA"/>
</dbReference>
<name>A0A327S7R4_9SPHI</name>
<feature type="compositionally biased region" description="Polar residues" evidence="1">
    <location>
        <begin position="636"/>
        <end position="647"/>
    </location>
</feature>
<proteinExistence type="predicted"/>
<protein>
    <submittedName>
        <fullName evidence="2">Uncharacterized protein</fullName>
    </submittedName>
</protein>
<organism evidence="2 3">
    <name type="scientific">Pedobacter cryoconitis</name>
    <dbReference type="NCBI Taxonomy" id="188932"/>
    <lineage>
        <taxon>Bacteria</taxon>
        <taxon>Pseudomonadati</taxon>
        <taxon>Bacteroidota</taxon>
        <taxon>Sphingobacteriia</taxon>
        <taxon>Sphingobacteriales</taxon>
        <taxon>Sphingobacteriaceae</taxon>
        <taxon>Pedobacter</taxon>
    </lineage>
</organism>
<dbReference type="RefSeq" id="WP_111635562.1">
    <property type="nucleotide sequence ID" value="NZ_QLLR01000028.1"/>
</dbReference>
<reference evidence="2 3" key="1">
    <citation type="submission" date="2018-06" db="EMBL/GenBank/DDBJ databases">
        <title>Genomic Encyclopedia of Archaeal and Bacterial Type Strains, Phase II (KMG-II): from individual species to whole genera.</title>
        <authorList>
            <person name="Goeker M."/>
        </authorList>
    </citation>
    <scope>NUCLEOTIDE SEQUENCE [LARGE SCALE GENOMIC DNA]</scope>
    <source>
        <strain evidence="2 3">DSM 14825</strain>
    </source>
</reference>
<sequence length="663" mass="75446">MSYGIKYKCEFTSTLNKNIKVYILKKDYNSAQIELRMGGEPARINYTGGSESKFDIIRGSECILEFYSEYDGQFQEIMLADAQDYQVQIWKSDQMIWQGYVIQDNYSEPFLAAPYLVSIRATDGLGNLKHNDFMADDTSFYLDKMTCIEVIQKCLAKLKNGTQVITSVDLFETRISRSEANNEALNCISVNPYLFIKDDLNALKCNVALSYILEVFNAYIYYKAGKYYIERLSYKLNDIITRRVYNINFDGSISAVVKSYTENISRIISRDSGLRLINADHNITYQTPFNKVQIDSDVVNSNNIVVNSFFRNWNNSIGIPFNWVKSGIFAISKLTYITTGDAIRVTQKATDAQLNYTTNKLTAGNVNFSGYKTTAKLSIKFASNGNARFMVKASTATKSYYLYCTSSVQTGDITDPNFEFKYTGSWKDYATHCTIERGTDSRSEIDAWYVSNITDMNLPADIKSLEFSLLPAFDTSKFTGGYRVRQFTPIITTSEASDYYGQRYNISSSKVNRETFTDLKPALGEFGNVSLVNQTRLNDDFTLNWYRDGKTETRPLLELVGQTILNQYRCPFRQFSGSLYGEFDFSMVYKINGLDGRYIPFKAGISLKSDTIDVEFFELLNDTDEVSDKIGKVTNYKDSNYTTNPDPTSEYRPQPSRSGGGRN</sequence>
<gene>
    <name evidence="2" type="ORF">LY11_04193</name>
</gene>
<dbReference type="Proteomes" id="UP000249754">
    <property type="component" value="Unassembled WGS sequence"/>
</dbReference>
<evidence type="ECO:0000256" key="1">
    <source>
        <dbReference type="SAM" id="MobiDB-lite"/>
    </source>
</evidence>
<dbReference type="AlphaFoldDB" id="A0A327S7R4"/>
<comment type="caution">
    <text evidence="2">The sequence shown here is derived from an EMBL/GenBank/DDBJ whole genome shotgun (WGS) entry which is preliminary data.</text>
</comment>
<accession>A0A327S7R4</accession>